<organism evidence="1 2">
    <name type="scientific">Vibrio splendidus</name>
    <dbReference type="NCBI Taxonomy" id="29497"/>
    <lineage>
        <taxon>Bacteria</taxon>
        <taxon>Pseudomonadati</taxon>
        <taxon>Pseudomonadota</taxon>
        <taxon>Gammaproteobacteria</taxon>
        <taxon>Vibrionales</taxon>
        <taxon>Vibrionaceae</taxon>
        <taxon>Vibrio</taxon>
    </lineage>
</organism>
<evidence type="ECO:0000313" key="1">
    <source>
        <dbReference type="EMBL" id="MDH5920637.1"/>
    </source>
</evidence>
<reference evidence="1" key="1">
    <citation type="submission" date="2022-01" db="EMBL/GenBank/DDBJ databases">
        <title>Vibrio aestuarianus Clade A and Clade B isolates are associated with Pacific oyster (Crassostrea gigas) disease outbreaks across Ireland.</title>
        <authorList>
            <person name="Coyle N."/>
            <person name="O'Toole C."/>
            <person name="Thomas J.C.L."/>
            <person name="Ryder D."/>
            <person name="Cheslett D."/>
            <person name="Feist S."/>
            <person name="Bean T."/>
            <person name="Joseph A."/>
            <person name="Waina A."/>
            <person name="Feil E."/>
            <person name="Verner-Jeffreys D.W."/>
        </authorList>
    </citation>
    <scope>NUCLEOTIDE SEQUENCE</scope>
    <source>
        <strain evidence="1">S/17/14 A</strain>
    </source>
</reference>
<dbReference type="EMBL" id="JAKMYX010000015">
    <property type="protein sequence ID" value="MDH5920637.1"/>
    <property type="molecule type" value="Genomic_DNA"/>
</dbReference>
<name>A0AA43FVX9_VIBSP</name>
<accession>A0AA43FVX9</accession>
<dbReference type="AlphaFoldDB" id="A0AA43FVX9"/>
<proteinExistence type="predicted"/>
<comment type="caution">
    <text evidence="1">The sequence shown here is derived from an EMBL/GenBank/DDBJ whole genome shotgun (WGS) entry which is preliminary data.</text>
</comment>
<evidence type="ECO:0000313" key="2">
    <source>
        <dbReference type="Proteomes" id="UP001159663"/>
    </source>
</evidence>
<dbReference type="Proteomes" id="UP001159663">
    <property type="component" value="Unassembled WGS sequence"/>
</dbReference>
<sequence length="87" mass="10172">MMMFLNKRLAYVAPKFVTLQEEQRLSWGANTTTLSQTIKQDSLLRSFLAIGNDDFPFDKKISHEIYIQKEPPKRLFLIAVSFYEAKL</sequence>
<gene>
    <name evidence="1" type="ORF">L8R85_06305</name>
</gene>
<protein>
    <submittedName>
        <fullName evidence="1">Uncharacterized protein</fullName>
    </submittedName>
</protein>
<dbReference type="RefSeq" id="WP_280533716.1">
    <property type="nucleotide sequence ID" value="NZ_JAKMYX010000015.1"/>
</dbReference>